<dbReference type="PANTHER" id="PTHR47256:SF1">
    <property type="entry name" value="ZN(II)2CYS6 TRANSCRIPTION FACTOR (EUROFUNG)"/>
    <property type="match status" value="1"/>
</dbReference>
<evidence type="ECO:0000256" key="1">
    <source>
        <dbReference type="SAM" id="MobiDB-lite"/>
    </source>
</evidence>
<dbReference type="OrthoDB" id="10261408at2759"/>
<dbReference type="EMBL" id="PKSG01000312">
    <property type="protein sequence ID" value="POR36619.1"/>
    <property type="molecule type" value="Genomic_DNA"/>
</dbReference>
<dbReference type="CDD" id="cd12148">
    <property type="entry name" value="fungal_TF_MHR"/>
    <property type="match status" value="1"/>
</dbReference>
<evidence type="ECO:0000313" key="2">
    <source>
        <dbReference type="EMBL" id="POR36619.1"/>
    </source>
</evidence>
<dbReference type="InterPro" id="IPR053187">
    <property type="entry name" value="Notoamide_regulator"/>
</dbReference>
<protein>
    <submittedName>
        <fullName evidence="2">N-terminal fungal transcription regulatory domain-containing protein</fullName>
    </submittedName>
</protein>
<keyword evidence="3" id="KW-1185">Reference proteome</keyword>
<dbReference type="PANTHER" id="PTHR47256">
    <property type="entry name" value="ZN(II)2CYS6 TRANSCRIPTION FACTOR (EUROFUNG)-RELATED"/>
    <property type="match status" value="1"/>
</dbReference>
<sequence length="678" mass="75840">MERHRYVQLRPAPAARVEPDGSSSVERLEAKRRRVGVSVACNTCRRKKIRHVHCEYREMPPLLDESNKLLVEVVRTLSELPRTEVLRVLGSLTGEAEASTILSAWRGGMEAKQRPSDLSTAAAIMGSSFEVLELEAQNPVAYPSLPPFDTGAFRTDPYRGLTEFAVGSWSPSSSMSPAQSILGTPETRHCTVGSPSQERERSSLSTLCDSRLSLLNIRHWTTVDISDDVAARCISLYLETDHPLLGHFDPELFVLHLTTQRHEYCSSLLVNALLCWACQMYSAIDPQTDALTAPFCAEAERLWEMERGTNSTVNIAAAQFLSLGYLGQGRDHAVLKYLREACNMGIEMGLFGIEDGAAVASIAKLTGEAKRAHMYAAWGVFNWICPTYPPRLPIPDSRPEYETTRPDAPAPPAYMGGTFPHLCQFWRIMHEVSSTYYPNGGLSSDGSATLRFAEFKFRELLAWSNNLPLHLSPSDQSPHHVQILHLWFHAAVLDIFRPCVQGLAQRTRRLRTFTSPASSPAAVCEASVAQLKRLIMNYRLNYQSSTYSILWHTALVYVANATLHNTKEEGWFFYFLLCVYGYARLCRSWRVTEAISKGLLSMTLRNGDISSLTARRILRDLQSNSFERVPGRIRATFMVDLDLALSDPGSATAETLAEDFEDNALLQDFTNVLDEEMI</sequence>
<dbReference type="STRING" id="94208.A0A2S4L2G4"/>
<reference evidence="2 3" key="1">
    <citation type="submission" date="2018-01" db="EMBL/GenBank/DDBJ databases">
        <title>Harnessing the power of phylogenomics to disentangle the directionality and signatures of interkingdom host jumping in the parasitic fungal genus Tolypocladium.</title>
        <authorList>
            <person name="Quandt C.A."/>
            <person name="Patterson W."/>
            <person name="Spatafora J.W."/>
        </authorList>
    </citation>
    <scope>NUCLEOTIDE SEQUENCE [LARGE SCALE GENOMIC DNA]</scope>
    <source>
        <strain evidence="2 3">NRBC 100945</strain>
    </source>
</reference>
<comment type="caution">
    <text evidence="2">The sequence shown here is derived from an EMBL/GenBank/DDBJ whole genome shotgun (WGS) entry which is preliminary data.</text>
</comment>
<feature type="region of interest" description="Disordered" evidence="1">
    <location>
        <begin position="1"/>
        <end position="25"/>
    </location>
</feature>
<accession>A0A2S4L2G4</accession>
<name>A0A2S4L2G4_9HYPO</name>
<evidence type="ECO:0000313" key="3">
    <source>
        <dbReference type="Proteomes" id="UP000237481"/>
    </source>
</evidence>
<organism evidence="2 3">
    <name type="scientific">Tolypocladium paradoxum</name>
    <dbReference type="NCBI Taxonomy" id="94208"/>
    <lineage>
        <taxon>Eukaryota</taxon>
        <taxon>Fungi</taxon>
        <taxon>Dikarya</taxon>
        <taxon>Ascomycota</taxon>
        <taxon>Pezizomycotina</taxon>
        <taxon>Sordariomycetes</taxon>
        <taxon>Hypocreomycetidae</taxon>
        <taxon>Hypocreales</taxon>
        <taxon>Ophiocordycipitaceae</taxon>
        <taxon>Tolypocladium</taxon>
    </lineage>
</organism>
<gene>
    <name evidence="2" type="ORF">TPAR_03186</name>
</gene>
<dbReference type="AlphaFoldDB" id="A0A2S4L2G4"/>
<proteinExistence type="predicted"/>
<dbReference type="Proteomes" id="UP000237481">
    <property type="component" value="Unassembled WGS sequence"/>
</dbReference>